<comment type="pathway">
    <text evidence="1">Metabolic intermediate biosynthesis; chorismate biosynthesis; chorismate from D-erythrose 4-phosphate and phosphoenolpyruvate: step 4/7.</text>
</comment>
<keyword evidence="2" id="KW-0028">Amino-acid biosynthesis</keyword>
<comment type="caution">
    <text evidence="4">The sequence shown here is derived from an EMBL/GenBank/DDBJ whole genome shotgun (WGS) entry which is preliminary data.</text>
</comment>
<proteinExistence type="predicted"/>
<evidence type="ECO:0000256" key="1">
    <source>
        <dbReference type="ARBA" id="ARBA00004871"/>
    </source>
</evidence>
<evidence type="ECO:0000256" key="2">
    <source>
        <dbReference type="ARBA" id="ARBA00023141"/>
    </source>
</evidence>
<dbReference type="SUPFAM" id="SSF53223">
    <property type="entry name" value="Aminoacid dehydrogenase-like, N-terminal domain"/>
    <property type="match status" value="1"/>
</dbReference>
<dbReference type="InterPro" id="IPR046346">
    <property type="entry name" value="Aminoacid_DH-like_N_sf"/>
</dbReference>
<evidence type="ECO:0000313" key="5">
    <source>
        <dbReference type="Proteomes" id="UP001501004"/>
    </source>
</evidence>
<keyword evidence="2" id="KW-0057">Aromatic amino acid biosynthesis</keyword>
<protein>
    <submittedName>
        <fullName evidence="4">Shikimate dehydrogenase</fullName>
    </submittedName>
</protein>
<reference evidence="5" key="1">
    <citation type="journal article" date="2019" name="Int. J. Syst. Evol. Microbiol.">
        <title>The Global Catalogue of Microorganisms (GCM) 10K type strain sequencing project: providing services to taxonomists for standard genome sequencing and annotation.</title>
        <authorList>
            <consortium name="The Broad Institute Genomics Platform"/>
            <consortium name="The Broad Institute Genome Sequencing Center for Infectious Disease"/>
            <person name="Wu L."/>
            <person name="Ma J."/>
        </authorList>
    </citation>
    <scope>NUCLEOTIDE SEQUENCE [LARGE SCALE GENOMIC DNA]</scope>
    <source>
        <strain evidence="5">JCM 16949</strain>
    </source>
</reference>
<dbReference type="Pfam" id="PF08501">
    <property type="entry name" value="Shikimate_dh_N"/>
    <property type="match status" value="1"/>
</dbReference>
<dbReference type="Proteomes" id="UP001501004">
    <property type="component" value="Unassembled WGS sequence"/>
</dbReference>
<name>A0ABP7FVY6_9MICO</name>
<sequence>MKDPVRKLAVLGSPIAHSRSPALHRAAYRVLGLPWEYGSAEVASGELGGFLSGLDDSWRGLSLTMPLKREILPLLGGRDAVTDLVGAANTVLFDDGRVLGFNTDVYGAEMMLAECLPGTLRRALILGSGATASSMLAALARRGVEEVVVAARTPENAGGLITVADRLGVAIAVGGFDTDPGAPDVVVSTLPGTAESGGGFSQELRSSVPLVDIAYDPWPSAVAGHWLEAGGVVNSGLGMLIHQAIAQVRIFVGGDPGRVLPDEEGVLAAMREAALGRS</sequence>
<dbReference type="RefSeq" id="WP_344756533.1">
    <property type="nucleotide sequence ID" value="NZ_BAABAE010000003.1"/>
</dbReference>
<dbReference type="InterPro" id="IPR036291">
    <property type="entry name" value="NAD(P)-bd_dom_sf"/>
</dbReference>
<dbReference type="InterPro" id="IPR013708">
    <property type="entry name" value="Shikimate_DH-bd_N"/>
</dbReference>
<organism evidence="4 5">
    <name type="scientific">Leifsonella bigeumensis</name>
    <dbReference type="NCBI Taxonomy" id="433643"/>
    <lineage>
        <taxon>Bacteria</taxon>
        <taxon>Bacillati</taxon>
        <taxon>Actinomycetota</taxon>
        <taxon>Actinomycetes</taxon>
        <taxon>Micrococcales</taxon>
        <taxon>Microbacteriaceae</taxon>
        <taxon>Leifsonella</taxon>
    </lineage>
</organism>
<gene>
    <name evidence="4" type="ORF">GCM10022239_21620</name>
</gene>
<dbReference type="PANTHER" id="PTHR21089">
    <property type="entry name" value="SHIKIMATE DEHYDROGENASE"/>
    <property type="match status" value="1"/>
</dbReference>
<keyword evidence="5" id="KW-1185">Reference proteome</keyword>
<dbReference type="CDD" id="cd01065">
    <property type="entry name" value="NAD_bind_Shikimate_DH"/>
    <property type="match status" value="1"/>
</dbReference>
<dbReference type="Gene3D" id="3.40.50.720">
    <property type="entry name" value="NAD(P)-binding Rossmann-like Domain"/>
    <property type="match status" value="1"/>
</dbReference>
<dbReference type="PANTHER" id="PTHR21089:SF1">
    <property type="entry name" value="BIFUNCTIONAL 3-DEHYDROQUINATE DEHYDRATASE_SHIKIMATE DEHYDROGENASE, CHLOROPLASTIC"/>
    <property type="match status" value="1"/>
</dbReference>
<evidence type="ECO:0000313" key="4">
    <source>
        <dbReference type="EMBL" id="GAA3745688.1"/>
    </source>
</evidence>
<accession>A0ABP7FVY6</accession>
<dbReference type="Gene3D" id="3.40.50.10860">
    <property type="entry name" value="Leucine Dehydrogenase, chain A, domain 1"/>
    <property type="match status" value="1"/>
</dbReference>
<feature type="domain" description="Shikimate dehydrogenase substrate binding N-terminal" evidence="3">
    <location>
        <begin position="10"/>
        <end position="91"/>
    </location>
</feature>
<dbReference type="SUPFAM" id="SSF51735">
    <property type="entry name" value="NAD(P)-binding Rossmann-fold domains"/>
    <property type="match status" value="1"/>
</dbReference>
<evidence type="ECO:0000259" key="3">
    <source>
        <dbReference type="Pfam" id="PF08501"/>
    </source>
</evidence>
<dbReference type="InterPro" id="IPR022893">
    <property type="entry name" value="Shikimate_DH_fam"/>
</dbReference>
<dbReference type="EMBL" id="BAABAE010000003">
    <property type="protein sequence ID" value="GAA3745688.1"/>
    <property type="molecule type" value="Genomic_DNA"/>
</dbReference>